<dbReference type="SUPFAM" id="SSF47769">
    <property type="entry name" value="SAM/Pointed domain"/>
    <property type="match status" value="2"/>
</dbReference>
<accession>A0AAU9J5V3</accession>
<evidence type="ECO:0000259" key="5">
    <source>
        <dbReference type="PROSITE" id="PS50105"/>
    </source>
</evidence>
<keyword evidence="7" id="KW-1185">Reference proteome</keyword>
<evidence type="ECO:0000256" key="1">
    <source>
        <dbReference type="ARBA" id="ARBA00022737"/>
    </source>
</evidence>
<organism evidence="6 7">
    <name type="scientific">Blepharisma stoltei</name>
    <dbReference type="NCBI Taxonomy" id="1481888"/>
    <lineage>
        <taxon>Eukaryota</taxon>
        <taxon>Sar</taxon>
        <taxon>Alveolata</taxon>
        <taxon>Ciliophora</taxon>
        <taxon>Postciliodesmatophora</taxon>
        <taxon>Heterotrichea</taxon>
        <taxon>Heterotrichida</taxon>
        <taxon>Blepharismidae</taxon>
        <taxon>Blepharisma</taxon>
    </lineage>
</organism>
<dbReference type="InterPro" id="IPR033635">
    <property type="entry name" value="ANKS1/Caskin"/>
</dbReference>
<keyword evidence="1" id="KW-0677">Repeat</keyword>
<name>A0AAU9J5V3_9CILI</name>
<feature type="region of interest" description="Disordered" evidence="4">
    <location>
        <begin position="216"/>
        <end position="236"/>
    </location>
</feature>
<dbReference type="InterPro" id="IPR013761">
    <property type="entry name" value="SAM/pointed_sf"/>
</dbReference>
<feature type="domain" description="SAM" evidence="5">
    <location>
        <begin position="419"/>
        <end position="478"/>
    </location>
</feature>
<dbReference type="InterPro" id="IPR001660">
    <property type="entry name" value="SAM"/>
</dbReference>
<dbReference type="PANTHER" id="PTHR24174:SF16">
    <property type="entry name" value="CASKIN-2"/>
    <property type="match status" value="1"/>
</dbReference>
<dbReference type="PANTHER" id="PTHR24174">
    <property type="entry name" value="ANKYRIN REPEAT AND STERILE ALPHA MOTIF DOMAIN-CONTAINING PROTEIN 1"/>
    <property type="match status" value="1"/>
</dbReference>
<evidence type="ECO:0000256" key="4">
    <source>
        <dbReference type="SAM" id="MobiDB-lite"/>
    </source>
</evidence>
<dbReference type="EMBL" id="CAJZBQ010000028">
    <property type="protein sequence ID" value="CAG9321621.1"/>
    <property type="molecule type" value="Genomic_DNA"/>
</dbReference>
<comment type="caution">
    <text evidence="6">The sequence shown here is derived from an EMBL/GenBank/DDBJ whole genome shotgun (WGS) entry which is preliminary data.</text>
</comment>
<dbReference type="Gene3D" id="1.10.150.50">
    <property type="entry name" value="Transcription Factor, Ets-1"/>
    <property type="match status" value="2"/>
</dbReference>
<evidence type="ECO:0000313" key="7">
    <source>
        <dbReference type="Proteomes" id="UP001162131"/>
    </source>
</evidence>
<dbReference type="Pfam" id="PF12796">
    <property type="entry name" value="Ank_2"/>
    <property type="match status" value="1"/>
</dbReference>
<feature type="repeat" description="ANK" evidence="3">
    <location>
        <begin position="137"/>
        <end position="169"/>
    </location>
</feature>
<proteinExistence type="predicted"/>
<dbReference type="InterPro" id="IPR036770">
    <property type="entry name" value="Ankyrin_rpt-contain_sf"/>
</dbReference>
<feature type="repeat" description="ANK" evidence="3">
    <location>
        <begin position="70"/>
        <end position="102"/>
    </location>
</feature>
<evidence type="ECO:0000256" key="2">
    <source>
        <dbReference type="ARBA" id="ARBA00023043"/>
    </source>
</evidence>
<gene>
    <name evidence="6" type="ORF">BSTOLATCC_MIC28897</name>
</gene>
<dbReference type="AlphaFoldDB" id="A0AAU9J5V3"/>
<reference evidence="6" key="1">
    <citation type="submission" date="2021-09" db="EMBL/GenBank/DDBJ databases">
        <authorList>
            <consortium name="AG Swart"/>
            <person name="Singh M."/>
            <person name="Singh A."/>
            <person name="Seah K."/>
            <person name="Emmerich C."/>
        </authorList>
    </citation>
    <scope>NUCLEOTIDE SEQUENCE</scope>
    <source>
        <strain evidence="6">ATCC30299</strain>
    </source>
</reference>
<keyword evidence="2 3" id="KW-0040">ANK repeat</keyword>
<dbReference type="SMART" id="SM00248">
    <property type="entry name" value="ANK"/>
    <property type="match status" value="4"/>
</dbReference>
<dbReference type="Pfam" id="PF00536">
    <property type="entry name" value="SAM_1"/>
    <property type="match status" value="1"/>
</dbReference>
<dbReference type="InterPro" id="IPR002110">
    <property type="entry name" value="Ankyrin_rpt"/>
</dbReference>
<dbReference type="Proteomes" id="UP001162131">
    <property type="component" value="Unassembled WGS sequence"/>
</dbReference>
<feature type="repeat" description="ANK" evidence="3">
    <location>
        <begin position="103"/>
        <end position="135"/>
    </location>
</feature>
<dbReference type="PROSITE" id="PS50088">
    <property type="entry name" value="ANK_REPEAT"/>
    <property type="match status" value="3"/>
</dbReference>
<dbReference type="SUPFAM" id="SSF48403">
    <property type="entry name" value="Ankyrin repeat"/>
    <property type="match status" value="1"/>
</dbReference>
<dbReference type="PROSITE" id="PS50297">
    <property type="entry name" value="ANK_REP_REGION"/>
    <property type="match status" value="3"/>
</dbReference>
<dbReference type="Gene3D" id="1.25.40.20">
    <property type="entry name" value="Ankyrin repeat-containing domain"/>
    <property type="match status" value="1"/>
</dbReference>
<evidence type="ECO:0000256" key="3">
    <source>
        <dbReference type="PROSITE-ProRule" id="PRU00023"/>
    </source>
</evidence>
<feature type="compositionally biased region" description="Low complexity" evidence="4">
    <location>
        <begin position="223"/>
        <end position="232"/>
    </location>
</feature>
<dbReference type="GO" id="GO:0005829">
    <property type="term" value="C:cytosol"/>
    <property type="evidence" value="ECO:0007669"/>
    <property type="project" value="TreeGrafter"/>
</dbReference>
<protein>
    <recommendedName>
        <fullName evidence="5">SAM domain-containing protein</fullName>
    </recommendedName>
</protein>
<sequence>MTDYEQIQKACRLGDCELLTKILTKSPELINELDDKLGWPPLYRTVICGHYDATICLLKLGADSNIKSRAGDTPLHQAASNNQIKIAQILLKYKADPNAQQDDGDTPLHYASLKGHINMVRLLLKHQANPNTFNFSMGKTALHCGAESGVLSVVQALLSYNASSTIMDFSSKLPSAYTSNEEIIRLLNDPLQDLPDLNYSDNEGNSLIEIVQVEEVKKEENSSPEPQENPSPADKMLYPQRETFSLEPIEEIRVCTLQDIDSPPFAKDTPVFEEGNISRPESVLEPECERSSTISGIHVNQSARNFSFGKDMSKNSLFRWLSNARLEFLFGPLFHSGYDDLDFLVEQMKSNDPITTEMLRSIGINKPGHRTILLALLEEESNPKRRKSVTAASSSSAFGCCAAPNFNPGINVYPSLDIWLESINLSQLLKKFHDSGYDDIDHLMLLMSSNYPITDETLKNDIKIDKLGHRHRILAKLKQDSNIKAPHKRNVSNYELSIEKETRSVACERCNIM</sequence>
<evidence type="ECO:0000313" key="6">
    <source>
        <dbReference type="EMBL" id="CAG9321621.1"/>
    </source>
</evidence>
<dbReference type="SMART" id="SM00454">
    <property type="entry name" value="SAM"/>
    <property type="match status" value="2"/>
</dbReference>
<dbReference type="PROSITE" id="PS50105">
    <property type="entry name" value="SAM_DOMAIN"/>
    <property type="match status" value="1"/>
</dbReference>